<name>A0A2T5IZI5_9GAMM</name>
<dbReference type="Proteomes" id="UP000244223">
    <property type="component" value="Unassembled WGS sequence"/>
</dbReference>
<dbReference type="GO" id="GO:0008408">
    <property type="term" value="F:3'-5' exonuclease activity"/>
    <property type="evidence" value="ECO:0007669"/>
    <property type="project" value="InterPro"/>
</dbReference>
<evidence type="ECO:0000256" key="2">
    <source>
        <dbReference type="ARBA" id="ARBA00014363"/>
    </source>
</evidence>
<evidence type="ECO:0000256" key="7">
    <source>
        <dbReference type="ARBA" id="ARBA00049244"/>
    </source>
</evidence>
<dbReference type="Pfam" id="PF09115">
    <property type="entry name" value="DNApol3-delta_C"/>
    <property type="match status" value="1"/>
</dbReference>
<keyword evidence="10" id="KW-1185">Reference proteome</keyword>
<evidence type="ECO:0000256" key="5">
    <source>
        <dbReference type="ARBA" id="ARBA00022705"/>
    </source>
</evidence>
<dbReference type="InterPro" id="IPR050238">
    <property type="entry name" value="DNA_Rep/Repair_Clamp_Loader"/>
</dbReference>
<dbReference type="AlphaFoldDB" id="A0A2T5IZI5"/>
<dbReference type="InterPro" id="IPR004622">
    <property type="entry name" value="DNA_pol_HolB"/>
</dbReference>
<protein>
    <recommendedName>
        <fullName evidence="2">DNA polymerase III subunit delta'</fullName>
        <ecNumber evidence="1">2.7.7.7</ecNumber>
    </recommendedName>
</protein>
<dbReference type="Gene3D" id="1.20.272.10">
    <property type="match status" value="1"/>
</dbReference>
<evidence type="ECO:0000313" key="9">
    <source>
        <dbReference type="EMBL" id="PTQ89366.1"/>
    </source>
</evidence>
<dbReference type="Pfam" id="PF13177">
    <property type="entry name" value="DNA_pol3_delta2"/>
    <property type="match status" value="1"/>
</dbReference>
<gene>
    <name evidence="9" type="ORF">C8N29_10799</name>
</gene>
<dbReference type="EMBL" id="QAON01000007">
    <property type="protein sequence ID" value="PTQ89366.1"/>
    <property type="molecule type" value="Genomic_DNA"/>
</dbReference>
<evidence type="ECO:0000256" key="1">
    <source>
        <dbReference type="ARBA" id="ARBA00012417"/>
    </source>
</evidence>
<dbReference type="InterPro" id="IPR027417">
    <property type="entry name" value="P-loop_NTPase"/>
</dbReference>
<keyword evidence="4" id="KW-0548">Nucleotidyltransferase</keyword>
<dbReference type="GO" id="GO:0006261">
    <property type="term" value="P:DNA-templated DNA replication"/>
    <property type="evidence" value="ECO:0007669"/>
    <property type="project" value="TreeGrafter"/>
</dbReference>
<dbReference type="GO" id="GO:0009360">
    <property type="term" value="C:DNA polymerase III complex"/>
    <property type="evidence" value="ECO:0007669"/>
    <property type="project" value="InterPro"/>
</dbReference>
<keyword evidence="5" id="KW-0235">DNA replication</keyword>
<evidence type="ECO:0000313" key="10">
    <source>
        <dbReference type="Proteomes" id="UP000244223"/>
    </source>
</evidence>
<dbReference type="Gene3D" id="3.40.50.300">
    <property type="entry name" value="P-loop containing nucleotide triphosphate hydrolases"/>
    <property type="match status" value="1"/>
</dbReference>
<accession>A0A2T5IZI5</accession>
<keyword evidence="6" id="KW-0239">DNA-directed DNA polymerase</keyword>
<comment type="catalytic activity">
    <reaction evidence="7">
        <text>DNA(n) + a 2'-deoxyribonucleoside 5'-triphosphate = DNA(n+1) + diphosphate</text>
        <dbReference type="Rhea" id="RHEA:22508"/>
        <dbReference type="Rhea" id="RHEA-COMP:17339"/>
        <dbReference type="Rhea" id="RHEA-COMP:17340"/>
        <dbReference type="ChEBI" id="CHEBI:33019"/>
        <dbReference type="ChEBI" id="CHEBI:61560"/>
        <dbReference type="ChEBI" id="CHEBI:173112"/>
        <dbReference type="EC" id="2.7.7.7"/>
    </reaction>
</comment>
<evidence type="ECO:0000259" key="8">
    <source>
        <dbReference type="Pfam" id="PF09115"/>
    </source>
</evidence>
<dbReference type="PANTHER" id="PTHR11669:SF8">
    <property type="entry name" value="DNA POLYMERASE III SUBUNIT DELTA"/>
    <property type="match status" value="1"/>
</dbReference>
<dbReference type="EC" id="2.7.7.7" evidence="1"/>
<comment type="caution">
    <text evidence="9">The sequence shown here is derived from an EMBL/GenBank/DDBJ whole genome shotgun (WGS) entry which is preliminary data.</text>
</comment>
<dbReference type="SUPFAM" id="SSF52540">
    <property type="entry name" value="P-loop containing nucleoside triphosphate hydrolases"/>
    <property type="match status" value="1"/>
</dbReference>
<sequence>MGGGTYIMTMPIVYPWQQAPWQSLLKRRSGQGLAHAFLMSGVAGVGKQHFVNALSAWLLCQQPDPAHGACGRCKSCQLWQAESHPDYRLVQAQTDEKTGKVSKVIKVEQVRELIEFLNKSPQLNGYRVAVIAAADTLNSNAANSLLKTLEEPGEKTAIFLITEQAQAILPTLRSRCQHLTLTAPNTQQALAWLMPQLTQPEQAPLLLALTENAPLAALALTQQAGFTIRQPLAQHLLAVRQKKQSSLQIAQHWQKQAKPEDMFWAMQLLLSDVLLLSLGQASAIKNRDLLPIMTEIAANSTSVALNQWHQYCSEAMRLLSANIQPALLIDNFWQQLAS</sequence>
<dbReference type="NCBIfam" id="TIGR00678">
    <property type="entry name" value="holB"/>
    <property type="match status" value="1"/>
</dbReference>
<evidence type="ECO:0000256" key="6">
    <source>
        <dbReference type="ARBA" id="ARBA00022932"/>
    </source>
</evidence>
<evidence type="ECO:0000256" key="4">
    <source>
        <dbReference type="ARBA" id="ARBA00022695"/>
    </source>
</evidence>
<evidence type="ECO:0000256" key="3">
    <source>
        <dbReference type="ARBA" id="ARBA00022679"/>
    </source>
</evidence>
<organism evidence="9 10">
    <name type="scientific">Agitococcus lubricus</name>
    <dbReference type="NCBI Taxonomy" id="1077255"/>
    <lineage>
        <taxon>Bacteria</taxon>
        <taxon>Pseudomonadati</taxon>
        <taxon>Pseudomonadota</taxon>
        <taxon>Gammaproteobacteria</taxon>
        <taxon>Moraxellales</taxon>
        <taxon>Moraxellaceae</taxon>
        <taxon>Agitococcus</taxon>
    </lineage>
</organism>
<proteinExistence type="predicted"/>
<reference evidence="9 10" key="1">
    <citation type="submission" date="2018-04" db="EMBL/GenBank/DDBJ databases">
        <title>Genomic Encyclopedia of Archaeal and Bacterial Type Strains, Phase II (KMG-II): from individual species to whole genera.</title>
        <authorList>
            <person name="Goeker M."/>
        </authorList>
    </citation>
    <scope>NUCLEOTIDE SEQUENCE [LARGE SCALE GENOMIC DNA]</scope>
    <source>
        <strain evidence="9 10">DSM 5822</strain>
    </source>
</reference>
<dbReference type="GO" id="GO:0003887">
    <property type="term" value="F:DNA-directed DNA polymerase activity"/>
    <property type="evidence" value="ECO:0007669"/>
    <property type="project" value="UniProtKB-KW"/>
</dbReference>
<keyword evidence="3" id="KW-0808">Transferase</keyword>
<feature type="domain" description="DNA polymerase III delta subunit C-terminal" evidence="8">
    <location>
        <begin position="227"/>
        <end position="329"/>
    </location>
</feature>
<dbReference type="InterPro" id="IPR015199">
    <property type="entry name" value="DNA_pol_III_delta_C"/>
</dbReference>
<dbReference type="GO" id="GO:0003677">
    <property type="term" value="F:DNA binding"/>
    <property type="evidence" value="ECO:0007669"/>
    <property type="project" value="InterPro"/>
</dbReference>
<dbReference type="PANTHER" id="PTHR11669">
    <property type="entry name" value="REPLICATION FACTOR C / DNA POLYMERASE III GAMMA-TAU SUBUNIT"/>
    <property type="match status" value="1"/>
</dbReference>